<feature type="region of interest" description="Disordered" evidence="1">
    <location>
        <begin position="48"/>
        <end position="86"/>
    </location>
</feature>
<protein>
    <submittedName>
        <fullName evidence="2">Uncharacterized protein</fullName>
    </submittedName>
</protein>
<evidence type="ECO:0000313" key="3">
    <source>
        <dbReference type="Proteomes" id="UP000007800"/>
    </source>
</evidence>
<evidence type="ECO:0000256" key="1">
    <source>
        <dbReference type="SAM" id="MobiDB-lite"/>
    </source>
</evidence>
<organism evidence="3">
    <name type="scientific">Perkinsus marinus (strain ATCC 50983 / TXsc)</name>
    <dbReference type="NCBI Taxonomy" id="423536"/>
    <lineage>
        <taxon>Eukaryota</taxon>
        <taxon>Sar</taxon>
        <taxon>Alveolata</taxon>
        <taxon>Perkinsozoa</taxon>
        <taxon>Perkinsea</taxon>
        <taxon>Perkinsida</taxon>
        <taxon>Perkinsidae</taxon>
        <taxon>Perkinsus</taxon>
    </lineage>
</organism>
<dbReference type="Proteomes" id="UP000007800">
    <property type="component" value="Unassembled WGS sequence"/>
</dbReference>
<sequence length="251" mass="28796">MYFVNSFLFSIVFGEIWKRLSVSDVKGEFKLRRVIAKGGYNEAFSEDESFVNDDDYEEEEEEEESFINDDTSNEEESEEGSDGGVVARYNLINEKMDEERQKKRQSAGLTAFHEYLEFLTVSMCEPDAEMNEKYAASVKRIEGELEQARSARSTTAWDAHGGRYRRGLDLYPDLISRPTQINEESTRLLRRCRGRLLFGVQSTTMEVGCTPEWENVRLEEGLGRRYQIVSSSVMTMVVDLTMATVGTDPME</sequence>
<dbReference type="AlphaFoldDB" id="C5L5P7"/>
<dbReference type="GeneID" id="9064039"/>
<dbReference type="InParanoid" id="C5L5P7"/>
<gene>
    <name evidence="2" type="ORF">Pmar_PMAR003263</name>
</gene>
<evidence type="ECO:0000313" key="2">
    <source>
        <dbReference type="EMBL" id="EER07944.1"/>
    </source>
</evidence>
<dbReference type="RefSeq" id="XP_002776128.1">
    <property type="nucleotide sequence ID" value="XM_002776082.1"/>
</dbReference>
<accession>C5L5P7</accession>
<keyword evidence="3" id="KW-1185">Reference proteome</keyword>
<name>C5L5P7_PERM5</name>
<feature type="compositionally biased region" description="Acidic residues" evidence="1">
    <location>
        <begin position="48"/>
        <end position="81"/>
    </location>
</feature>
<reference evidence="2 3" key="1">
    <citation type="submission" date="2008-07" db="EMBL/GenBank/DDBJ databases">
        <authorList>
            <person name="El-Sayed N."/>
            <person name="Caler E."/>
            <person name="Inman J."/>
            <person name="Amedeo P."/>
            <person name="Hass B."/>
            <person name="Wortman J."/>
        </authorList>
    </citation>
    <scope>NUCLEOTIDE SEQUENCE [LARGE SCALE GENOMIC DNA]</scope>
    <source>
        <strain evidence="3">ATCC 50983 / TXsc</strain>
    </source>
</reference>
<dbReference type="EMBL" id="GG679448">
    <property type="protein sequence ID" value="EER07944.1"/>
    <property type="molecule type" value="Genomic_DNA"/>
</dbReference>
<proteinExistence type="predicted"/>